<evidence type="ECO:0000256" key="10">
    <source>
        <dbReference type="ARBA" id="ARBA00022990"/>
    </source>
</evidence>
<evidence type="ECO:0000256" key="8">
    <source>
        <dbReference type="ARBA" id="ARBA00022792"/>
    </source>
</evidence>
<comment type="subunit">
    <text evidence="4">Complex I is composed of 45 different subunits.</text>
</comment>
<keyword evidence="11" id="KW-0496">Mitochondrion</keyword>
<evidence type="ECO:0000256" key="3">
    <source>
        <dbReference type="ARBA" id="ARBA00005482"/>
    </source>
</evidence>
<evidence type="ECO:0000256" key="6">
    <source>
        <dbReference type="ARBA" id="ARBA00022448"/>
    </source>
</evidence>
<evidence type="ECO:0000256" key="12">
    <source>
        <dbReference type="ARBA" id="ARBA00023136"/>
    </source>
</evidence>
<dbReference type="PANTHER" id="PTHR12485">
    <property type="entry name" value="NADH-UBIQUINONE OXIDOREDUCTASE SUBUNIT B"/>
    <property type="match status" value="1"/>
</dbReference>
<evidence type="ECO:0000256" key="4">
    <source>
        <dbReference type="ARBA" id="ARBA00011533"/>
    </source>
</evidence>
<evidence type="ECO:0000256" key="2">
    <source>
        <dbReference type="ARBA" id="ARBA00004443"/>
    </source>
</evidence>
<evidence type="ECO:0000256" key="7">
    <source>
        <dbReference type="ARBA" id="ARBA00022660"/>
    </source>
</evidence>
<protein>
    <recommendedName>
        <fullName evidence="5">NADH dehydrogenase [ubiquinone] 1 alpha subcomplex subunit 7</fullName>
    </recommendedName>
    <alternativeName>
        <fullName evidence="14">Complex I-B14.5a</fullName>
    </alternativeName>
    <alternativeName>
        <fullName evidence="13">NADH-ubiquinone oxidoreductase subunit B14.5a</fullName>
    </alternativeName>
</protein>
<keyword evidence="6" id="KW-0813">Transport</keyword>
<keyword evidence="12" id="KW-0472">Membrane</keyword>
<dbReference type="GO" id="GO:0006120">
    <property type="term" value="P:mitochondrial electron transport, NADH to ubiquinone"/>
    <property type="evidence" value="ECO:0007669"/>
    <property type="project" value="TreeGrafter"/>
</dbReference>
<evidence type="ECO:0000256" key="9">
    <source>
        <dbReference type="ARBA" id="ARBA00022982"/>
    </source>
</evidence>
<dbReference type="OrthoDB" id="10063829at2759"/>
<comment type="function">
    <text evidence="1">Accessory subunit of the mitochondrial membrane respiratory chain NADH dehydrogenase (Complex I), that is believed not to be involved in catalysis. Complex I functions in the transfer of electrons from NADH to the respiratory chain. The immediate electron acceptor for the enzyme is believed to be ubiquinone.</text>
</comment>
<sequence>MSKAKIPLRDISPIMQAWRNFLLGRKHTNALRFEPLVSARTQPPPQIPDGVTHKHAHNYYYTRDGRREVAPPVDVTVAKKLLEAPPEKGEAKQVAIKPITPGKVYEWDKHYV</sequence>
<dbReference type="EMBL" id="GDQN01006838">
    <property type="protein sequence ID" value="JAT84216.1"/>
    <property type="molecule type" value="Transcribed_RNA"/>
</dbReference>
<evidence type="ECO:0000256" key="11">
    <source>
        <dbReference type="ARBA" id="ARBA00023128"/>
    </source>
</evidence>
<dbReference type="InterPro" id="IPR009947">
    <property type="entry name" value="NDUA7"/>
</dbReference>
<proteinExistence type="inferred from homology"/>
<keyword evidence="8" id="KW-0999">Mitochondrion inner membrane</keyword>
<evidence type="ECO:0000313" key="15">
    <source>
        <dbReference type="EMBL" id="JAT84216.1"/>
    </source>
</evidence>
<dbReference type="GO" id="GO:0005743">
    <property type="term" value="C:mitochondrial inner membrane"/>
    <property type="evidence" value="ECO:0007669"/>
    <property type="project" value="UniProtKB-SubCell"/>
</dbReference>
<name>A0A1E1WB74_PECGO</name>
<dbReference type="AlphaFoldDB" id="A0A1E1WB74"/>
<dbReference type="Pfam" id="PF07347">
    <property type="entry name" value="CI-B14_5a"/>
    <property type="match status" value="1"/>
</dbReference>
<keyword evidence="7" id="KW-0679">Respiratory chain</keyword>
<comment type="subcellular location">
    <subcellularLocation>
        <location evidence="2">Mitochondrion inner membrane</location>
        <topology evidence="2">Peripheral membrane protein</topology>
        <orientation evidence="2">Matrix side</orientation>
    </subcellularLocation>
</comment>
<evidence type="ECO:0000256" key="1">
    <source>
        <dbReference type="ARBA" id="ARBA00003195"/>
    </source>
</evidence>
<evidence type="ECO:0000256" key="14">
    <source>
        <dbReference type="ARBA" id="ARBA00033401"/>
    </source>
</evidence>
<keyword evidence="9" id="KW-0249">Electron transport</keyword>
<keyword evidence="10" id="KW-0007">Acetylation</keyword>
<evidence type="ECO:0000256" key="13">
    <source>
        <dbReference type="ARBA" id="ARBA00030360"/>
    </source>
</evidence>
<accession>A0A1E1WB74</accession>
<comment type="similarity">
    <text evidence="3">Belongs to the complex I NDUFA7 subunit family.</text>
</comment>
<evidence type="ECO:0000256" key="5">
    <source>
        <dbReference type="ARBA" id="ARBA00016383"/>
    </source>
</evidence>
<reference evidence="15" key="1">
    <citation type="submission" date="2015-09" db="EMBL/GenBank/DDBJ databases">
        <title>De novo assembly of Pectinophora gossypiella (Pink Bollworm) gut transcriptome.</title>
        <authorList>
            <person name="Tassone E.E."/>
        </authorList>
    </citation>
    <scope>NUCLEOTIDE SEQUENCE</scope>
</reference>
<dbReference type="PANTHER" id="PTHR12485:SF1">
    <property type="entry name" value="NADH DEHYDROGENASE [UBIQUINONE] 1 ALPHA SUBCOMPLEX SUBUNIT 7"/>
    <property type="match status" value="1"/>
</dbReference>
<gene>
    <name evidence="15" type="ORF">g.6115</name>
</gene>
<organism evidence="15">
    <name type="scientific">Pectinophora gossypiella</name>
    <name type="common">Cotton pink bollworm</name>
    <name type="synonym">Depressaria gossypiella</name>
    <dbReference type="NCBI Taxonomy" id="13191"/>
    <lineage>
        <taxon>Eukaryota</taxon>
        <taxon>Metazoa</taxon>
        <taxon>Ecdysozoa</taxon>
        <taxon>Arthropoda</taxon>
        <taxon>Hexapoda</taxon>
        <taxon>Insecta</taxon>
        <taxon>Pterygota</taxon>
        <taxon>Neoptera</taxon>
        <taxon>Endopterygota</taxon>
        <taxon>Lepidoptera</taxon>
        <taxon>Glossata</taxon>
        <taxon>Ditrysia</taxon>
        <taxon>Gelechioidea</taxon>
        <taxon>Gelechiidae</taxon>
        <taxon>Apatetrinae</taxon>
        <taxon>Pectinophora</taxon>
    </lineage>
</organism>